<comment type="caution">
    <text evidence="2">The sequence shown here is derived from an EMBL/GenBank/DDBJ whole genome shotgun (WGS) entry which is preliminary data.</text>
</comment>
<evidence type="ECO:0000313" key="3">
    <source>
        <dbReference type="Proteomes" id="UP000321400"/>
    </source>
</evidence>
<keyword evidence="1" id="KW-0812">Transmembrane</keyword>
<keyword evidence="2" id="KW-0540">Nuclease</keyword>
<dbReference type="AlphaFoldDB" id="A0A511X530"/>
<proteinExistence type="predicted"/>
<name>A0A511X530_9BACI</name>
<dbReference type="GO" id="GO:0004519">
    <property type="term" value="F:endonuclease activity"/>
    <property type="evidence" value="ECO:0007669"/>
    <property type="project" value="UniProtKB-KW"/>
</dbReference>
<keyword evidence="1" id="KW-1133">Transmembrane helix</keyword>
<dbReference type="Proteomes" id="UP000321400">
    <property type="component" value="Unassembled WGS sequence"/>
</dbReference>
<reference evidence="2 3" key="1">
    <citation type="submission" date="2019-07" db="EMBL/GenBank/DDBJ databases">
        <title>Whole genome shotgun sequence of Halolactibacillus alkaliphilus NBRC 103919.</title>
        <authorList>
            <person name="Hosoyama A."/>
            <person name="Uohara A."/>
            <person name="Ohji S."/>
            <person name="Ichikawa N."/>
        </authorList>
    </citation>
    <scope>NUCLEOTIDE SEQUENCE [LARGE SCALE GENOMIC DNA]</scope>
    <source>
        <strain evidence="2 3">NBRC 103919</strain>
    </source>
</reference>
<feature type="transmembrane region" description="Helical" evidence="1">
    <location>
        <begin position="73"/>
        <end position="90"/>
    </location>
</feature>
<dbReference type="RefSeq" id="WP_170243755.1">
    <property type="nucleotide sequence ID" value="NZ_BJYE01000061.1"/>
</dbReference>
<keyword evidence="2" id="KW-0255">Endonuclease</keyword>
<dbReference type="STRING" id="442899.SAMN05720591_1545"/>
<dbReference type="InterPro" id="IPR018579">
    <property type="entry name" value="Restrct_endonuc_II_LlaJI"/>
</dbReference>
<dbReference type="EMBL" id="BJYE01000061">
    <property type="protein sequence ID" value="GEN58044.1"/>
    <property type="molecule type" value="Genomic_DNA"/>
</dbReference>
<keyword evidence="2" id="KW-0378">Hydrolase</keyword>
<evidence type="ECO:0000256" key="1">
    <source>
        <dbReference type="SAM" id="Phobius"/>
    </source>
</evidence>
<protein>
    <submittedName>
        <fullName evidence="2">Type II restriction endonuclease subunit R</fullName>
    </submittedName>
</protein>
<evidence type="ECO:0000313" key="2">
    <source>
        <dbReference type="EMBL" id="GEN58044.1"/>
    </source>
</evidence>
<keyword evidence="1" id="KW-0472">Membrane</keyword>
<organism evidence="2 3">
    <name type="scientific">Halolactibacillus alkaliphilus</name>
    <dbReference type="NCBI Taxonomy" id="442899"/>
    <lineage>
        <taxon>Bacteria</taxon>
        <taxon>Bacillati</taxon>
        <taxon>Bacillota</taxon>
        <taxon>Bacilli</taxon>
        <taxon>Bacillales</taxon>
        <taxon>Bacillaceae</taxon>
        <taxon>Halolactibacillus</taxon>
    </lineage>
</organism>
<dbReference type="Pfam" id="PF09563">
    <property type="entry name" value="RE_LlaJI"/>
    <property type="match status" value="1"/>
</dbReference>
<accession>A0A511X530</accession>
<gene>
    <name evidence="2" type="ORF">HAL01_25080</name>
</gene>
<keyword evidence="3" id="KW-1185">Reference proteome</keyword>
<sequence length="487" mass="56465">MISKFVREQKRYTQDHLRDIFECSAEKVVVIIKKLKQYGVLKAVKVSDVQTDMSDLIDEEIEISDVELEGNNYYYVFTFVGIIAVEGYIIKSYPKYLTKKSPTTELKKIIKVLEKYNSKEQIIRMYNDGGKNSAFNHLAVMLYLLNDYYENGLYTSTQDIIEEDGNGEILWDRTINETFAIIKNNRPYYTTLLTKKRAMDDLDYFKRLHECILSHFSKELKEADLIELFDIVLVDLTDEGLDAFGDVDYILYRIENELNVQYITRKQLILKSIYAYLTHSSSLSDIDGFSFFGTSTFNLVWEQICSEIMDNQLQNDLGSLDLPVPLHADFVAYNKLISLIEKPKWTGKSEDDKPFIKTSNDTLKPDIISVGKKKDGFNFIIFDAKYYVIRLEENKKLQGQPGISDITKQYLYQLAFEKFIKLHSIDSVKNCFLLPSEGSEIINKGYVKLDMLDNLGLQPIQIRMLPANSVYDYYLEGIKMDVSELDL</sequence>